<comment type="caution">
    <text evidence="12">The sequence shown here is derived from an EMBL/GenBank/DDBJ whole genome shotgun (WGS) entry which is preliminary data.</text>
</comment>
<dbReference type="InterPro" id="IPR036097">
    <property type="entry name" value="HisK_dim/P_sf"/>
</dbReference>
<dbReference type="GO" id="GO:0016020">
    <property type="term" value="C:membrane"/>
    <property type="evidence" value="ECO:0007669"/>
    <property type="project" value="UniProtKB-SubCell"/>
</dbReference>
<evidence type="ECO:0000256" key="6">
    <source>
        <dbReference type="ARBA" id="ARBA00022777"/>
    </source>
</evidence>
<dbReference type="InterPro" id="IPR005467">
    <property type="entry name" value="His_kinase_dom"/>
</dbReference>
<keyword evidence="7" id="KW-0902">Two-component regulatory system</keyword>
<dbReference type="CDD" id="cd00082">
    <property type="entry name" value="HisKA"/>
    <property type="match status" value="1"/>
</dbReference>
<reference evidence="12" key="2">
    <citation type="journal article" date="2021" name="PeerJ">
        <title>Extensive microbial diversity within the chicken gut microbiome revealed by metagenomics and culture.</title>
        <authorList>
            <person name="Gilroy R."/>
            <person name="Ravi A."/>
            <person name="Getino M."/>
            <person name="Pursley I."/>
            <person name="Horton D.L."/>
            <person name="Alikhan N.F."/>
            <person name="Baker D."/>
            <person name="Gharbi K."/>
            <person name="Hall N."/>
            <person name="Watson M."/>
            <person name="Adriaenssens E.M."/>
            <person name="Foster-Nyarko E."/>
            <person name="Jarju S."/>
            <person name="Secka A."/>
            <person name="Antonio M."/>
            <person name="Oren A."/>
            <person name="Chaudhuri R.R."/>
            <person name="La Ragione R."/>
            <person name="Hildebrand F."/>
            <person name="Pallen M.J."/>
        </authorList>
    </citation>
    <scope>NUCLEOTIDE SEQUENCE</scope>
    <source>
        <strain evidence="12">ChiHile30-977</strain>
    </source>
</reference>
<gene>
    <name evidence="12" type="ORF">IAA66_01275</name>
</gene>
<dbReference type="EMBL" id="DVFI01000016">
    <property type="protein sequence ID" value="HIQ62201.1"/>
    <property type="molecule type" value="Genomic_DNA"/>
</dbReference>
<keyword evidence="6 12" id="KW-0418">Kinase</keyword>
<feature type="transmembrane region" description="Helical" evidence="9">
    <location>
        <begin position="6"/>
        <end position="26"/>
    </location>
</feature>
<evidence type="ECO:0000256" key="5">
    <source>
        <dbReference type="ARBA" id="ARBA00022679"/>
    </source>
</evidence>
<dbReference type="FunFam" id="3.30.565.10:FF:000006">
    <property type="entry name" value="Sensor histidine kinase WalK"/>
    <property type="match status" value="1"/>
</dbReference>
<dbReference type="Pfam" id="PF00512">
    <property type="entry name" value="HisKA"/>
    <property type="match status" value="1"/>
</dbReference>
<evidence type="ECO:0000256" key="8">
    <source>
        <dbReference type="ARBA" id="ARBA00023136"/>
    </source>
</evidence>
<dbReference type="FunFam" id="1.10.287.130:FF:000001">
    <property type="entry name" value="Two-component sensor histidine kinase"/>
    <property type="match status" value="1"/>
</dbReference>
<keyword evidence="9" id="KW-0812">Transmembrane</keyword>
<dbReference type="SMART" id="SM00304">
    <property type="entry name" value="HAMP"/>
    <property type="match status" value="1"/>
</dbReference>
<feature type="domain" description="HAMP" evidence="11">
    <location>
        <begin position="59"/>
        <end position="109"/>
    </location>
</feature>
<evidence type="ECO:0000313" key="13">
    <source>
        <dbReference type="Proteomes" id="UP000886819"/>
    </source>
</evidence>
<dbReference type="PRINTS" id="PR00344">
    <property type="entry name" value="BCTRLSENSOR"/>
</dbReference>
<comment type="subcellular location">
    <subcellularLocation>
        <location evidence="2">Membrane</location>
    </subcellularLocation>
</comment>
<protein>
    <recommendedName>
        <fullName evidence="3">histidine kinase</fullName>
        <ecNumber evidence="3">2.7.13.3</ecNumber>
    </recommendedName>
</protein>
<dbReference type="InterPro" id="IPR036890">
    <property type="entry name" value="HATPase_C_sf"/>
</dbReference>
<dbReference type="SUPFAM" id="SSF158472">
    <property type="entry name" value="HAMP domain-like"/>
    <property type="match status" value="1"/>
</dbReference>
<evidence type="ECO:0000313" key="12">
    <source>
        <dbReference type="EMBL" id="HIQ62201.1"/>
    </source>
</evidence>
<evidence type="ECO:0000256" key="7">
    <source>
        <dbReference type="ARBA" id="ARBA00023012"/>
    </source>
</evidence>
<dbReference type="Gene3D" id="1.10.287.130">
    <property type="match status" value="1"/>
</dbReference>
<dbReference type="InterPro" id="IPR003594">
    <property type="entry name" value="HATPase_dom"/>
</dbReference>
<dbReference type="SUPFAM" id="SSF47384">
    <property type="entry name" value="Homodimeric domain of signal transducing histidine kinase"/>
    <property type="match status" value="1"/>
</dbReference>
<comment type="catalytic activity">
    <reaction evidence="1">
        <text>ATP + protein L-histidine = ADP + protein N-phospho-L-histidine.</text>
        <dbReference type="EC" id="2.7.13.3"/>
    </reaction>
</comment>
<dbReference type="InterPro" id="IPR003660">
    <property type="entry name" value="HAMP_dom"/>
</dbReference>
<dbReference type="Gene3D" id="3.30.565.10">
    <property type="entry name" value="Histidine kinase-like ATPase, C-terminal domain"/>
    <property type="match status" value="1"/>
</dbReference>
<sequence length="340" mass="37997">MLTLTTLIVTMLLAGALMMLLIQIGLIESRRPLVLVLAMAIASVLVGTVLARFASRAPIAAIVSFRDAAQAVARGDFSVRIREDFRIAELHDMAHHFNIMTRELAGTELLRMDFVENVSHEFKTPLSAIEGYATLLQKRGLDEEKRAEYTDRILRNTRRLSTLTSDILLLSRLEHQETGIHREWFCLDEQLRECILSLEEQWTQKRLEMEVDLDGADYCGSRDLLSHVWVNIIGNAVKFAPEDGVVRVLLRREAEALRVQVADNGAGMSAEVQRRMFEKFYQGDASRSSQGNGLGLSLAKRIVDLHGGRIDVSSAEGRGTAFTVTLPVREADGRAQGKRP</sequence>
<dbReference type="CDD" id="cd00075">
    <property type="entry name" value="HATPase"/>
    <property type="match status" value="1"/>
</dbReference>
<dbReference type="PANTHER" id="PTHR43711">
    <property type="entry name" value="TWO-COMPONENT HISTIDINE KINASE"/>
    <property type="match status" value="1"/>
</dbReference>
<keyword evidence="4" id="KW-0597">Phosphoprotein</keyword>
<proteinExistence type="predicted"/>
<dbReference type="SMART" id="SM00387">
    <property type="entry name" value="HATPase_c"/>
    <property type="match status" value="1"/>
</dbReference>
<feature type="domain" description="Histidine kinase" evidence="10">
    <location>
        <begin position="117"/>
        <end position="330"/>
    </location>
</feature>
<dbReference type="InterPro" id="IPR050736">
    <property type="entry name" value="Sensor_HK_Regulatory"/>
</dbReference>
<dbReference type="InterPro" id="IPR004358">
    <property type="entry name" value="Sig_transdc_His_kin-like_C"/>
</dbReference>
<feature type="transmembrane region" description="Helical" evidence="9">
    <location>
        <begin position="33"/>
        <end position="54"/>
    </location>
</feature>
<evidence type="ECO:0000256" key="4">
    <source>
        <dbReference type="ARBA" id="ARBA00022553"/>
    </source>
</evidence>
<keyword evidence="5" id="KW-0808">Transferase</keyword>
<dbReference type="EC" id="2.7.13.3" evidence="3"/>
<dbReference type="SUPFAM" id="SSF55874">
    <property type="entry name" value="ATPase domain of HSP90 chaperone/DNA topoisomerase II/histidine kinase"/>
    <property type="match status" value="1"/>
</dbReference>
<dbReference type="Gene3D" id="6.10.340.10">
    <property type="match status" value="1"/>
</dbReference>
<evidence type="ECO:0000256" key="9">
    <source>
        <dbReference type="SAM" id="Phobius"/>
    </source>
</evidence>
<organism evidence="12 13">
    <name type="scientific">Candidatus Avichristensenella intestinipullorum</name>
    <dbReference type="NCBI Taxonomy" id="2840693"/>
    <lineage>
        <taxon>Bacteria</taxon>
        <taxon>Bacillati</taxon>
        <taxon>Bacillota</taxon>
        <taxon>Clostridia</taxon>
        <taxon>Candidatus Avichristensenella</taxon>
    </lineage>
</organism>
<name>A0A9D0YTX1_9FIRM</name>
<accession>A0A9D0YTX1</accession>
<dbReference type="PROSITE" id="PS50885">
    <property type="entry name" value="HAMP"/>
    <property type="match status" value="1"/>
</dbReference>
<dbReference type="GO" id="GO:0000155">
    <property type="term" value="F:phosphorelay sensor kinase activity"/>
    <property type="evidence" value="ECO:0007669"/>
    <property type="project" value="InterPro"/>
</dbReference>
<evidence type="ECO:0000256" key="2">
    <source>
        <dbReference type="ARBA" id="ARBA00004370"/>
    </source>
</evidence>
<dbReference type="CDD" id="cd06225">
    <property type="entry name" value="HAMP"/>
    <property type="match status" value="1"/>
</dbReference>
<evidence type="ECO:0000256" key="1">
    <source>
        <dbReference type="ARBA" id="ARBA00000085"/>
    </source>
</evidence>
<reference evidence="12" key="1">
    <citation type="submission" date="2020-10" db="EMBL/GenBank/DDBJ databases">
        <authorList>
            <person name="Gilroy R."/>
        </authorList>
    </citation>
    <scope>NUCLEOTIDE SEQUENCE</scope>
    <source>
        <strain evidence="12">ChiHile30-977</strain>
    </source>
</reference>
<evidence type="ECO:0000256" key="3">
    <source>
        <dbReference type="ARBA" id="ARBA00012438"/>
    </source>
</evidence>
<dbReference type="PANTHER" id="PTHR43711:SF1">
    <property type="entry name" value="HISTIDINE KINASE 1"/>
    <property type="match status" value="1"/>
</dbReference>
<evidence type="ECO:0000259" key="11">
    <source>
        <dbReference type="PROSITE" id="PS50885"/>
    </source>
</evidence>
<keyword evidence="9" id="KW-1133">Transmembrane helix</keyword>
<dbReference type="PROSITE" id="PS50109">
    <property type="entry name" value="HIS_KIN"/>
    <property type="match status" value="1"/>
</dbReference>
<keyword evidence="8 9" id="KW-0472">Membrane</keyword>
<dbReference type="Proteomes" id="UP000886819">
    <property type="component" value="Unassembled WGS sequence"/>
</dbReference>
<dbReference type="AlphaFoldDB" id="A0A9D0YTX1"/>
<dbReference type="SMART" id="SM00388">
    <property type="entry name" value="HisKA"/>
    <property type="match status" value="1"/>
</dbReference>
<dbReference type="Pfam" id="PF02518">
    <property type="entry name" value="HATPase_c"/>
    <property type="match status" value="1"/>
</dbReference>
<dbReference type="InterPro" id="IPR003661">
    <property type="entry name" value="HisK_dim/P_dom"/>
</dbReference>
<evidence type="ECO:0000259" key="10">
    <source>
        <dbReference type="PROSITE" id="PS50109"/>
    </source>
</evidence>
<dbReference type="Pfam" id="PF00672">
    <property type="entry name" value="HAMP"/>
    <property type="match status" value="1"/>
</dbReference>